<dbReference type="EMBL" id="CP102845">
    <property type="protein sequence ID" value="UVF20425.1"/>
    <property type="molecule type" value="Genomic_DNA"/>
</dbReference>
<sequence length="87" mass="10310">MIQDSDIPLFNMPDYDDTLRRLSDLLMAHSICRRRTCQKNESCQGGYGPPCYLQQRHLFADAVLYELDQYRGYWHKQREAAKAALRR</sequence>
<evidence type="ECO:0000313" key="1">
    <source>
        <dbReference type="EMBL" id="UVF20425.1"/>
    </source>
</evidence>
<reference evidence="1" key="1">
    <citation type="submission" date="2022-08" db="EMBL/GenBank/DDBJ databases">
        <title>Microvirga terrae sp. nov., isolated from soil.</title>
        <authorList>
            <person name="Kim K.H."/>
            <person name="Seo Y.L."/>
            <person name="Kim J.M."/>
            <person name="Lee J.K."/>
            <person name="Han D.M."/>
            <person name="Jeon C.O."/>
        </authorList>
    </citation>
    <scope>NUCLEOTIDE SEQUENCE</scope>
    <source>
        <strain evidence="1">R24</strain>
    </source>
</reference>
<protein>
    <submittedName>
        <fullName evidence="1">Uncharacterized protein</fullName>
    </submittedName>
</protein>
<name>A0ABY5RT46_9HYPH</name>
<organism evidence="1 2">
    <name type="scientific">Microvirga terrae</name>
    <dbReference type="NCBI Taxonomy" id="2740529"/>
    <lineage>
        <taxon>Bacteria</taxon>
        <taxon>Pseudomonadati</taxon>
        <taxon>Pseudomonadota</taxon>
        <taxon>Alphaproteobacteria</taxon>
        <taxon>Hyphomicrobiales</taxon>
        <taxon>Methylobacteriaceae</taxon>
        <taxon>Microvirga</taxon>
    </lineage>
</organism>
<dbReference type="Proteomes" id="UP001017257">
    <property type="component" value="Chromosome"/>
</dbReference>
<keyword evidence="2" id="KW-1185">Reference proteome</keyword>
<accession>A0ABY5RT46</accession>
<evidence type="ECO:0000313" key="2">
    <source>
        <dbReference type="Proteomes" id="UP001017257"/>
    </source>
</evidence>
<gene>
    <name evidence="1" type="ORF">HPT29_004550</name>
</gene>
<proteinExistence type="predicted"/>
<dbReference type="RefSeq" id="WP_173950209.1">
    <property type="nucleotide sequence ID" value="NZ_CP102845.1"/>
</dbReference>